<accession>A0ABQ8S4P9</accession>
<reference evidence="1 2" key="1">
    <citation type="journal article" date="2022" name="Allergy">
        <title>Genome assembly and annotation of Periplaneta americana reveal a comprehensive cockroach allergen profile.</title>
        <authorList>
            <person name="Wang L."/>
            <person name="Xiong Q."/>
            <person name="Saelim N."/>
            <person name="Wang L."/>
            <person name="Nong W."/>
            <person name="Wan A.T."/>
            <person name="Shi M."/>
            <person name="Liu X."/>
            <person name="Cao Q."/>
            <person name="Hui J.H.L."/>
            <person name="Sookrung N."/>
            <person name="Leung T.F."/>
            <person name="Tungtrongchitr A."/>
            <person name="Tsui S.K.W."/>
        </authorList>
    </citation>
    <scope>NUCLEOTIDE SEQUENCE [LARGE SCALE GENOMIC DNA]</scope>
    <source>
        <strain evidence="1">PWHHKU_190912</strain>
    </source>
</reference>
<evidence type="ECO:0000313" key="2">
    <source>
        <dbReference type="Proteomes" id="UP001148838"/>
    </source>
</evidence>
<keyword evidence="2" id="KW-1185">Reference proteome</keyword>
<dbReference type="EMBL" id="JAJSOF020000036">
    <property type="protein sequence ID" value="KAJ4428852.1"/>
    <property type="molecule type" value="Genomic_DNA"/>
</dbReference>
<gene>
    <name evidence="1" type="ORF">ANN_25845</name>
</gene>
<name>A0ABQ8S4P9_PERAM</name>
<organism evidence="1 2">
    <name type="scientific">Periplaneta americana</name>
    <name type="common">American cockroach</name>
    <name type="synonym">Blatta americana</name>
    <dbReference type="NCBI Taxonomy" id="6978"/>
    <lineage>
        <taxon>Eukaryota</taxon>
        <taxon>Metazoa</taxon>
        <taxon>Ecdysozoa</taxon>
        <taxon>Arthropoda</taxon>
        <taxon>Hexapoda</taxon>
        <taxon>Insecta</taxon>
        <taxon>Pterygota</taxon>
        <taxon>Neoptera</taxon>
        <taxon>Polyneoptera</taxon>
        <taxon>Dictyoptera</taxon>
        <taxon>Blattodea</taxon>
        <taxon>Blattoidea</taxon>
        <taxon>Blattidae</taxon>
        <taxon>Blattinae</taxon>
        <taxon>Periplaneta</taxon>
    </lineage>
</organism>
<proteinExistence type="predicted"/>
<protein>
    <submittedName>
        <fullName evidence="1">Uncharacterized protein</fullName>
    </submittedName>
</protein>
<evidence type="ECO:0000313" key="1">
    <source>
        <dbReference type="EMBL" id="KAJ4428852.1"/>
    </source>
</evidence>
<dbReference type="Proteomes" id="UP001148838">
    <property type="component" value="Unassembled WGS sequence"/>
</dbReference>
<sequence length="326" mass="35948">MPSPSQTSGFNVPNYVRTHRHDTTVHDVIRLLIPALYKNQSDTLVAADGDCHHLCKLMAPVRHRWSINDFIGGIRNTVMPSDCSPALGGHGGEPHAFHDLGTRMRWCGRHHALTAFYPRERPGTQFYRRLSEPRGRSESLATRKNPVTTWDRTLNLPVRSQLLYQLSYPCDGAVSSELASHPRDPCSILGVLIRKDNSGLGSVGLKTDCDGLGIGGGIGLWVSMGTCVGSVEVKRDSLADRPIIVIARIRPSRDYCVKFGGRRAFGCRPRSVIFMTLIRQWTPAQSGMDTGLNQLRPFTIKVMKITDRGRQPIPTGGTGLAARQTS</sequence>
<comment type="caution">
    <text evidence="1">The sequence shown here is derived from an EMBL/GenBank/DDBJ whole genome shotgun (WGS) entry which is preliminary data.</text>
</comment>